<feature type="region of interest" description="Phosphopantothenate--cysteine ligase" evidence="3">
    <location>
        <begin position="195"/>
        <end position="403"/>
    </location>
</feature>
<evidence type="ECO:0000259" key="6">
    <source>
        <dbReference type="Pfam" id="PF04127"/>
    </source>
</evidence>
<dbReference type="PANTHER" id="PTHR14359">
    <property type="entry name" value="HOMO-OLIGOMERIC FLAVIN CONTAINING CYS DECARBOXYLASE FAMILY"/>
    <property type="match status" value="1"/>
</dbReference>
<dbReference type="InterPro" id="IPR036551">
    <property type="entry name" value="Flavin_trans-like"/>
</dbReference>
<dbReference type="InterPro" id="IPR035929">
    <property type="entry name" value="CoaB-like_sf"/>
</dbReference>
<comment type="pathway">
    <text evidence="3 4">Cofactor biosynthesis; coenzyme A biosynthesis; CoA from (R)-pantothenate: step 3/5.</text>
</comment>
<dbReference type="PANTHER" id="PTHR14359:SF6">
    <property type="entry name" value="PHOSPHOPANTOTHENOYLCYSTEINE DECARBOXYLASE"/>
    <property type="match status" value="1"/>
</dbReference>
<comment type="cofactor">
    <cofactor evidence="3">
        <name>Mg(2+)</name>
        <dbReference type="ChEBI" id="CHEBI:18420"/>
    </cofactor>
</comment>
<comment type="function">
    <text evidence="4">Catalyzes two steps in the biosynthesis of coenzyme A. In the first step cysteine is conjugated to 4'-phosphopantothenate to form 4-phosphopantothenoylcysteine, in the latter compound is decarboxylated to form 4'-phosphopantotheine.</text>
</comment>
<comment type="function">
    <text evidence="3">Catalyzes two sequential steps in the biosynthesis of coenzyme A. In the first step cysteine is conjugated to 4'-phosphopantothenate to form 4-phosphopantothenoylcysteine. In the second step the latter compound is decarboxylated to form 4'-phosphopantotheine.</text>
</comment>
<dbReference type="EC" id="4.1.1.36" evidence="3"/>
<keyword evidence="3 4" id="KW-0285">Flavoprotein</keyword>
<dbReference type="InterPro" id="IPR003382">
    <property type="entry name" value="Flavoprotein"/>
</dbReference>
<comment type="catalytic activity">
    <reaction evidence="3 4">
        <text>N-[(R)-4-phosphopantothenoyl]-L-cysteine + H(+) = (R)-4'-phosphopantetheine + CO2</text>
        <dbReference type="Rhea" id="RHEA:16793"/>
        <dbReference type="ChEBI" id="CHEBI:15378"/>
        <dbReference type="ChEBI" id="CHEBI:16526"/>
        <dbReference type="ChEBI" id="CHEBI:59458"/>
        <dbReference type="ChEBI" id="CHEBI:61723"/>
        <dbReference type="EC" id="4.1.1.36"/>
    </reaction>
</comment>
<keyword evidence="3 4" id="KW-0436">Ligase</keyword>
<keyword evidence="8" id="KW-1185">Reference proteome</keyword>
<dbReference type="GO" id="GO:0010181">
    <property type="term" value="F:FMN binding"/>
    <property type="evidence" value="ECO:0007669"/>
    <property type="project" value="UniProtKB-UniRule"/>
</dbReference>
<dbReference type="NCBIfam" id="TIGR00521">
    <property type="entry name" value="coaBC_dfp"/>
    <property type="match status" value="1"/>
</dbReference>
<feature type="active site" description="Proton donor" evidence="3">
    <location>
        <position position="157"/>
    </location>
</feature>
<comment type="catalytic activity">
    <reaction evidence="3 4">
        <text>(R)-4'-phosphopantothenate + L-cysteine + CTP = N-[(R)-4-phosphopantothenoyl]-L-cysteine + CMP + diphosphate + H(+)</text>
        <dbReference type="Rhea" id="RHEA:19397"/>
        <dbReference type="ChEBI" id="CHEBI:10986"/>
        <dbReference type="ChEBI" id="CHEBI:15378"/>
        <dbReference type="ChEBI" id="CHEBI:33019"/>
        <dbReference type="ChEBI" id="CHEBI:35235"/>
        <dbReference type="ChEBI" id="CHEBI:37563"/>
        <dbReference type="ChEBI" id="CHEBI:59458"/>
        <dbReference type="ChEBI" id="CHEBI:60377"/>
        <dbReference type="EC" id="6.3.2.5"/>
    </reaction>
</comment>
<keyword evidence="3" id="KW-0460">Magnesium</keyword>
<dbReference type="InterPro" id="IPR005252">
    <property type="entry name" value="CoaBC"/>
</dbReference>
<accession>A0A163QVI7</accession>
<dbReference type="Proteomes" id="UP000076567">
    <property type="component" value="Unassembled WGS sequence"/>
</dbReference>
<comment type="caution">
    <text evidence="7">The sequence shown here is derived from an EMBL/GenBank/DDBJ whole genome shotgun (WGS) entry which is preliminary data.</text>
</comment>
<evidence type="ECO:0000313" key="7">
    <source>
        <dbReference type="EMBL" id="KZE65818.1"/>
    </source>
</evidence>
<dbReference type="GO" id="GO:0046872">
    <property type="term" value="F:metal ion binding"/>
    <property type="evidence" value="ECO:0007669"/>
    <property type="project" value="UniProtKB-KW"/>
</dbReference>
<sequence>MMEKKKILLAVSGGIAAYKAATVASRLYQSGYDVKVILTHAAQKFITPLTFQTLTRQEVFTDTFEEKEPAVVSHIDLADWADLVLIAPATANVIGKLANGIADDMLTTTLLATKADVLVAPAMNVNMFNHPAVKKNMETLSTFGWRFIEPNEGLLACGWIGKGRLAEPEELIESVHTYFNEKKTEQTAPLKGKKVLVTAGPTREELDPVRYFTNHSSGKMGYAIAAAAKELGADVTLVTGPTSISIPSGIAVAKVTSAKEMYDATLSRFSEQDVVIKCAAVADYTPTIVHHNKFKKKNDTWTIELKKTDDILQALGERKEHQVLIGFAAETENLEDYAKDKLIRKNLDMVVGNDVSKEGSGFGSDTNEIMMIKKDGSVKTLPILSKEKAAREIFEEVMELMNR</sequence>
<dbReference type="GO" id="GO:0071513">
    <property type="term" value="C:phosphopantothenoylcysteine decarboxylase complex"/>
    <property type="evidence" value="ECO:0007669"/>
    <property type="project" value="TreeGrafter"/>
</dbReference>
<dbReference type="HAMAP" id="MF_02225">
    <property type="entry name" value="CoaBC"/>
    <property type="match status" value="1"/>
</dbReference>
<evidence type="ECO:0000256" key="3">
    <source>
        <dbReference type="HAMAP-Rule" id="MF_02225"/>
    </source>
</evidence>
<reference evidence="8" key="1">
    <citation type="submission" date="2016-01" db="EMBL/GenBank/DDBJ databases">
        <title>Draft genome of Chromobacterium sp. F49.</title>
        <authorList>
            <person name="Hong K.W."/>
        </authorList>
    </citation>
    <scope>NUCLEOTIDE SEQUENCE [LARGE SCALE GENOMIC DNA]</scope>
    <source>
        <strain evidence="8">P7IIIA</strain>
    </source>
</reference>
<comment type="similarity">
    <text evidence="3 4">In the N-terminal section; belongs to the HFCD (homo-oligomeric flavin containing Cys decarboxylase) superfamily.</text>
</comment>
<dbReference type="Gene3D" id="3.40.50.10300">
    <property type="entry name" value="CoaB-like"/>
    <property type="match status" value="1"/>
</dbReference>
<keyword evidence="1 3" id="KW-0210">Decarboxylase</keyword>
<feature type="region of interest" description="Phosphopantothenoylcysteine decarboxylase" evidence="3">
    <location>
        <begin position="1"/>
        <end position="194"/>
    </location>
</feature>
<evidence type="ECO:0000256" key="2">
    <source>
        <dbReference type="ARBA" id="ARBA00023239"/>
    </source>
</evidence>
<feature type="binding site" evidence="3">
    <location>
        <position position="341"/>
    </location>
    <ligand>
        <name>CTP</name>
        <dbReference type="ChEBI" id="CHEBI:37563"/>
    </ligand>
</feature>
<protein>
    <recommendedName>
        <fullName evidence="3">Coenzyme A biosynthesis bifunctional protein CoaBC</fullName>
    </recommendedName>
    <alternativeName>
        <fullName evidence="3">DNA/pantothenate metabolism flavoprotein</fullName>
    </alternativeName>
    <alternativeName>
        <fullName evidence="3">Phosphopantothenoylcysteine synthetase/decarboxylase</fullName>
        <shortName evidence="3">PPCS-PPCDC</shortName>
    </alternativeName>
    <domain>
        <recommendedName>
            <fullName evidence="3">Phosphopantothenoylcysteine decarboxylase</fullName>
            <shortName evidence="3">PPC decarboxylase</shortName>
            <shortName evidence="3">PPC-DC</shortName>
            <ecNumber evidence="3">4.1.1.36</ecNumber>
        </recommendedName>
        <alternativeName>
            <fullName evidence="3">CoaC</fullName>
        </alternativeName>
    </domain>
    <domain>
        <recommendedName>
            <fullName evidence="3">Phosphopantothenate--cysteine ligase</fullName>
            <ecNumber evidence="3">6.3.2.5</ecNumber>
        </recommendedName>
        <alternativeName>
            <fullName evidence="3">CoaB</fullName>
        </alternativeName>
        <alternativeName>
            <fullName evidence="3">Phosphopantothenoylcysteine synthetase</fullName>
            <shortName evidence="3">PPC synthetase</shortName>
            <shortName evidence="3">PPC-S</shortName>
        </alternativeName>
    </domain>
</protein>
<feature type="binding site" evidence="3">
    <location>
        <position position="345"/>
    </location>
    <ligand>
        <name>CTP</name>
        <dbReference type="ChEBI" id="CHEBI:37563"/>
    </ligand>
</feature>
<feature type="binding site" evidence="3">
    <location>
        <position position="293"/>
    </location>
    <ligand>
        <name>CTP</name>
        <dbReference type="ChEBI" id="CHEBI:37563"/>
    </ligand>
</feature>
<evidence type="ECO:0000313" key="8">
    <source>
        <dbReference type="Proteomes" id="UP000076567"/>
    </source>
</evidence>
<name>A0A163QVI7_9BACL</name>
<dbReference type="EMBL" id="LRFC01000023">
    <property type="protein sequence ID" value="KZE65818.1"/>
    <property type="molecule type" value="Genomic_DNA"/>
</dbReference>
<evidence type="ECO:0000256" key="1">
    <source>
        <dbReference type="ARBA" id="ARBA00022793"/>
    </source>
</evidence>
<dbReference type="InterPro" id="IPR007085">
    <property type="entry name" value="DNA/pantothenate-metab_flavo_C"/>
</dbReference>
<organism evidence="7 8">
    <name type="scientific">Fictibacillus phosphorivorans</name>
    <dbReference type="NCBI Taxonomy" id="1221500"/>
    <lineage>
        <taxon>Bacteria</taxon>
        <taxon>Bacillati</taxon>
        <taxon>Bacillota</taxon>
        <taxon>Bacilli</taxon>
        <taxon>Bacillales</taxon>
        <taxon>Fictibacillaceae</taxon>
        <taxon>Fictibacillus</taxon>
    </lineage>
</organism>
<keyword evidence="3 4" id="KW-0288">FMN</keyword>
<keyword evidence="3" id="KW-0511">Multifunctional enzyme</keyword>
<keyword evidence="2 3" id="KW-0456">Lyase</keyword>
<dbReference type="Gene3D" id="3.40.50.1950">
    <property type="entry name" value="Flavin prenyltransferase-like"/>
    <property type="match status" value="1"/>
</dbReference>
<dbReference type="GO" id="GO:0004632">
    <property type="term" value="F:phosphopantothenate--cysteine ligase activity"/>
    <property type="evidence" value="ECO:0007669"/>
    <property type="project" value="UniProtKB-UniRule"/>
</dbReference>
<feature type="binding site" evidence="3">
    <location>
        <position position="327"/>
    </location>
    <ligand>
        <name>CTP</name>
        <dbReference type="ChEBI" id="CHEBI:37563"/>
    </ligand>
</feature>
<dbReference type="Pfam" id="PF02441">
    <property type="entry name" value="Flavoprotein"/>
    <property type="match status" value="1"/>
</dbReference>
<gene>
    <name evidence="3" type="primary">coaBC</name>
    <name evidence="7" type="ORF">AWM68_05415</name>
</gene>
<dbReference type="SUPFAM" id="SSF102645">
    <property type="entry name" value="CoaB-like"/>
    <property type="match status" value="1"/>
</dbReference>
<dbReference type="GO" id="GO:0015937">
    <property type="term" value="P:coenzyme A biosynthetic process"/>
    <property type="evidence" value="ECO:0007669"/>
    <property type="project" value="UniProtKB-UniRule"/>
</dbReference>
<keyword evidence="3" id="KW-0479">Metal-binding</keyword>
<feature type="domain" description="Flavoprotein" evidence="5">
    <location>
        <begin position="5"/>
        <end position="175"/>
    </location>
</feature>
<dbReference type="GO" id="GO:0004633">
    <property type="term" value="F:phosphopantothenoylcysteine decarboxylase activity"/>
    <property type="evidence" value="ECO:0007669"/>
    <property type="project" value="UniProtKB-UniRule"/>
</dbReference>
<dbReference type="UniPathway" id="UPA00241">
    <property type="reaction ID" value="UER00353"/>
</dbReference>
<dbReference type="RefSeq" id="WP_066240635.1">
    <property type="nucleotide sequence ID" value="NZ_LRFC01000023.1"/>
</dbReference>
<comment type="similarity">
    <text evidence="3 4">In the C-terminal section; belongs to the PPC synthetase family.</text>
</comment>
<proteinExistence type="inferred from homology"/>
<dbReference type="Pfam" id="PF04127">
    <property type="entry name" value="DFP"/>
    <property type="match status" value="1"/>
</dbReference>
<evidence type="ECO:0000259" key="5">
    <source>
        <dbReference type="Pfam" id="PF02441"/>
    </source>
</evidence>
<comment type="pathway">
    <text evidence="3 4">Cofactor biosynthesis; coenzyme A biosynthesis; CoA from (R)-pantothenate: step 2/5.</text>
</comment>
<dbReference type="GO" id="GO:0015941">
    <property type="term" value="P:pantothenate catabolic process"/>
    <property type="evidence" value="ECO:0007669"/>
    <property type="project" value="InterPro"/>
</dbReference>
<comment type="caution">
    <text evidence="3">Lacks conserved residue(s) required for the propagation of feature annotation.</text>
</comment>
<dbReference type="OrthoDB" id="9802554at2"/>
<dbReference type="EC" id="6.3.2.5" evidence="3"/>
<evidence type="ECO:0000256" key="4">
    <source>
        <dbReference type="RuleBase" id="RU364078"/>
    </source>
</evidence>
<feature type="domain" description="DNA/pantothenate metabolism flavoprotein C-terminal" evidence="6">
    <location>
        <begin position="190"/>
        <end position="399"/>
    </location>
</feature>
<dbReference type="AlphaFoldDB" id="A0A163QVI7"/>
<feature type="binding site" evidence="3">
    <location>
        <position position="283"/>
    </location>
    <ligand>
        <name>CTP</name>
        <dbReference type="ChEBI" id="CHEBI:37563"/>
    </ligand>
</feature>
<dbReference type="SUPFAM" id="SSF52507">
    <property type="entry name" value="Homo-oligomeric flavin-containing Cys decarboxylases, HFCD"/>
    <property type="match status" value="1"/>
</dbReference>
<comment type="cofactor">
    <cofactor evidence="3">
        <name>FMN</name>
        <dbReference type="ChEBI" id="CHEBI:58210"/>
    </cofactor>
    <text evidence="3">Binds 1 FMN per subunit.</text>
</comment>